<dbReference type="CDD" id="cd00077">
    <property type="entry name" value="HDc"/>
    <property type="match status" value="1"/>
</dbReference>
<gene>
    <name evidence="3" type="ORF">K8I29_07320</name>
</gene>
<protein>
    <submittedName>
        <fullName evidence="3">HD domain-containing protein</fullName>
    </submittedName>
</protein>
<reference evidence="3" key="2">
    <citation type="submission" date="2021-08" db="EMBL/GenBank/DDBJ databases">
        <authorList>
            <person name="Dalcin Martins P."/>
        </authorList>
    </citation>
    <scope>NUCLEOTIDE SEQUENCE</scope>
    <source>
        <strain evidence="3">MAG_39</strain>
    </source>
</reference>
<dbReference type="InterPro" id="IPR003607">
    <property type="entry name" value="HD/PDEase_dom"/>
</dbReference>
<organism evidence="3 4">
    <name type="scientific">Candidatus Nitrobium versatile</name>
    <dbReference type="NCBI Taxonomy" id="2884831"/>
    <lineage>
        <taxon>Bacteria</taxon>
        <taxon>Pseudomonadati</taxon>
        <taxon>Nitrospirota</taxon>
        <taxon>Nitrospiria</taxon>
        <taxon>Nitrospirales</taxon>
        <taxon>Nitrospiraceae</taxon>
        <taxon>Candidatus Nitrobium</taxon>
    </lineage>
</organism>
<evidence type="ECO:0000313" key="3">
    <source>
        <dbReference type="EMBL" id="MBZ0156012.1"/>
    </source>
</evidence>
<feature type="transmembrane region" description="Helical" evidence="1">
    <location>
        <begin position="18"/>
        <end position="38"/>
    </location>
</feature>
<keyword evidence="1" id="KW-1133">Transmembrane helix</keyword>
<dbReference type="EMBL" id="JAIOIV010000060">
    <property type="protein sequence ID" value="MBZ0156012.1"/>
    <property type="molecule type" value="Genomic_DNA"/>
</dbReference>
<sequence>MTESVAHDLIRTFFRRSFLMTAIVAVILSLLLPLLRYYSDIETYKEESLRLLENFSRKELPPDPYDILRTPEKHEDLLKRIAVFMEYGNLVEFKIWAPDTTVLYAHTDSSLTGLSFPSNKHLLETLSSGTMRAEIEEMTDAENRALQGHGKLLEMYLPVWRKGKIAGVLEVYRKTPQISFLGTHNIIIVLLSLSIPVLLYTLLYGQFKVAAGEILLYHVELNKMYKSLARSYFDAVRGLTKALELRDMGTEGHSERVVAYSVSIGRRLNLEEREMSRLVIGSYLHDIGKIGVSDTILLKPGPLTHEERKIMETHTVKGYELIKDIDFLSLGTEVVYGHHEKWDGSGYPRGLKGEGIHITARIFALVDVFDALMSRRPYKEPFPFGETRAIILEGRGVHFDPAVVDAFMEMSERELADIADEVRRTGIHHTVNNAIEKLLSITGDVR</sequence>
<dbReference type="SMART" id="SM00471">
    <property type="entry name" value="HDc"/>
    <property type="match status" value="1"/>
</dbReference>
<dbReference type="AlphaFoldDB" id="A0A953J7F0"/>
<dbReference type="SUPFAM" id="SSF109604">
    <property type="entry name" value="HD-domain/PDEase-like"/>
    <property type="match status" value="1"/>
</dbReference>
<proteinExistence type="predicted"/>
<dbReference type="PROSITE" id="PS51832">
    <property type="entry name" value="HD_GYP"/>
    <property type="match status" value="1"/>
</dbReference>
<feature type="transmembrane region" description="Helical" evidence="1">
    <location>
        <begin position="186"/>
        <end position="207"/>
    </location>
</feature>
<name>A0A953J7F0_9BACT</name>
<comment type="caution">
    <text evidence="3">The sequence shown here is derived from an EMBL/GenBank/DDBJ whole genome shotgun (WGS) entry which is preliminary data.</text>
</comment>
<feature type="domain" description="HD-GYP" evidence="2">
    <location>
        <begin position="228"/>
        <end position="423"/>
    </location>
</feature>
<evidence type="ECO:0000313" key="4">
    <source>
        <dbReference type="Proteomes" id="UP000705867"/>
    </source>
</evidence>
<dbReference type="Pfam" id="PF13487">
    <property type="entry name" value="HD_5"/>
    <property type="match status" value="1"/>
</dbReference>
<dbReference type="PANTHER" id="PTHR45228">
    <property type="entry name" value="CYCLIC DI-GMP PHOSPHODIESTERASE TM_0186-RELATED"/>
    <property type="match status" value="1"/>
</dbReference>
<dbReference type="Gene3D" id="1.10.3210.10">
    <property type="entry name" value="Hypothetical protein af1432"/>
    <property type="match status" value="1"/>
</dbReference>
<evidence type="ECO:0000256" key="1">
    <source>
        <dbReference type="SAM" id="Phobius"/>
    </source>
</evidence>
<dbReference type="InterPro" id="IPR037522">
    <property type="entry name" value="HD_GYP_dom"/>
</dbReference>
<dbReference type="PANTHER" id="PTHR45228:SF1">
    <property type="entry name" value="CYCLIC DI-GMP PHOSPHODIESTERASE TM_0186"/>
    <property type="match status" value="1"/>
</dbReference>
<accession>A0A953J7F0</accession>
<evidence type="ECO:0000259" key="2">
    <source>
        <dbReference type="PROSITE" id="PS51832"/>
    </source>
</evidence>
<keyword evidence="1" id="KW-0472">Membrane</keyword>
<dbReference type="Proteomes" id="UP000705867">
    <property type="component" value="Unassembled WGS sequence"/>
</dbReference>
<reference evidence="3" key="1">
    <citation type="journal article" date="2021" name="bioRxiv">
        <title>Unraveling nitrogen, sulfur and carbon metabolic pathways and microbial community transcriptional responses to substrate deprivation and toxicity stresses in a bioreactor mimicking anoxic brackish coastal sediment conditions.</title>
        <authorList>
            <person name="Martins P.D."/>
            <person name="Echeveste M.J."/>
            <person name="Arshad A."/>
            <person name="Kurth J."/>
            <person name="Ouboter H."/>
            <person name="Jetten M.S.M."/>
            <person name="Welte C.U."/>
        </authorList>
    </citation>
    <scope>NUCLEOTIDE SEQUENCE</scope>
    <source>
        <strain evidence="3">MAG_39</strain>
    </source>
</reference>
<keyword evidence="1" id="KW-0812">Transmembrane</keyword>
<dbReference type="InterPro" id="IPR052020">
    <property type="entry name" value="Cyclic_di-GMP/3'3'-cGAMP_PDE"/>
</dbReference>